<dbReference type="STRING" id="1123069.ruthe_00850"/>
<dbReference type="Gene3D" id="2.60.40.1730">
    <property type="entry name" value="tricorn interacting facor f3 domain"/>
    <property type="match status" value="1"/>
</dbReference>
<gene>
    <name evidence="3" type="ORF">ruthe_00850</name>
</gene>
<dbReference type="HOGENOM" id="CLU_1298994_0_0_5"/>
<dbReference type="Pfam" id="PF17900">
    <property type="entry name" value="Peptidase_M1_N"/>
    <property type="match status" value="1"/>
</dbReference>
<evidence type="ECO:0000313" key="4">
    <source>
        <dbReference type="Proteomes" id="UP000015346"/>
    </source>
</evidence>
<keyword evidence="3" id="KW-0378">Hydrolase</keyword>
<protein>
    <submittedName>
        <fullName evidence="3">Aminopeptidase N</fullName>
    </submittedName>
</protein>
<evidence type="ECO:0000259" key="2">
    <source>
        <dbReference type="Pfam" id="PF17900"/>
    </source>
</evidence>
<dbReference type="Proteomes" id="UP000015346">
    <property type="component" value="Unassembled WGS sequence"/>
</dbReference>
<dbReference type="PATRIC" id="fig|1123069.3.peg.819"/>
<dbReference type="PANTHER" id="PTHR46322">
    <property type="entry name" value="PUROMYCIN-SENSITIVE AMINOPEPTIDASE"/>
    <property type="match status" value="1"/>
</dbReference>
<dbReference type="SUPFAM" id="SSF63737">
    <property type="entry name" value="Leukotriene A4 hydrolase N-terminal domain"/>
    <property type="match status" value="1"/>
</dbReference>
<keyword evidence="3" id="KW-0031">Aminopeptidase</keyword>
<comment type="caution">
    <text evidence="3">The sequence shown here is derived from an EMBL/GenBank/DDBJ whole genome shotgun (WGS) entry which is preliminary data.</text>
</comment>
<feature type="domain" description="Aminopeptidase N-like N-terminal" evidence="2">
    <location>
        <begin position="114"/>
        <end position="159"/>
    </location>
</feature>
<dbReference type="EMBL" id="AOLV01000009">
    <property type="protein sequence ID" value="EPX87179.1"/>
    <property type="molecule type" value="Genomic_DNA"/>
</dbReference>
<proteinExistence type="predicted"/>
<dbReference type="AlphaFoldDB" id="S9SLC7"/>
<dbReference type="GO" id="GO:0008270">
    <property type="term" value="F:zinc ion binding"/>
    <property type="evidence" value="ECO:0007669"/>
    <property type="project" value="InterPro"/>
</dbReference>
<evidence type="ECO:0000256" key="1">
    <source>
        <dbReference type="SAM" id="MobiDB-lite"/>
    </source>
</evidence>
<dbReference type="InterPro" id="IPR012779">
    <property type="entry name" value="Peptidase_M1_pepN"/>
</dbReference>
<dbReference type="InterPro" id="IPR045357">
    <property type="entry name" value="Aminopeptidase_N-like_N"/>
</dbReference>
<sequence>MAEARRETIHLKDYTPFPWIVEAVELTFLLRPEGTRVSSRIRFRPNPGHWPGRFFLHGEDLRLIEARIDGMPVSPEITPEGLTCEVPARAFTWDAVVEIDPARNTRLEGLYLSKGMYCTQCEAEGFRRITYYPDRPDVLAPFRVRIESDLPVMLSNGKSRRLRPRLGGMVRSLAQALLSLRAGCRRSDPASRQFHHPVRPSCGSGRLGARGR</sequence>
<evidence type="ECO:0000313" key="3">
    <source>
        <dbReference type="EMBL" id="EPX87179.1"/>
    </source>
</evidence>
<reference evidence="3 4" key="1">
    <citation type="journal article" date="2013" name="Stand. Genomic Sci.">
        <title>Genome sequence of the reddish-pigmented Rubellimicrobium thermophilum type strain (DSM 16684(T)), a member of the Roseobacter clade.</title>
        <authorList>
            <person name="Fiebig A."/>
            <person name="Riedel T."/>
            <person name="Gronow S."/>
            <person name="Petersen J."/>
            <person name="Klenk H.P."/>
            <person name="Goker M."/>
        </authorList>
    </citation>
    <scope>NUCLEOTIDE SEQUENCE [LARGE SCALE GENOMIC DNA]</scope>
    <source>
        <strain evidence="3 4">DSM 16684</strain>
    </source>
</reference>
<accession>S9SLC7</accession>
<name>S9SLC7_9RHOB</name>
<keyword evidence="3" id="KW-0645">Protease</keyword>
<organism evidence="3 4">
    <name type="scientific">Rubellimicrobium thermophilum DSM 16684</name>
    <dbReference type="NCBI Taxonomy" id="1123069"/>
    <lineage>
        <taxon>Bacteria</taxon>
        <taxon>Pseudomonadati</taxon>
        <taxon>Pseudomonadota</taxon>
        <taxon>Alphaproteobacteria</taxon>
        <taxon>Rhodobacterales</taxon>
        <taxon>Roseobacteraceae</taxon>
        <taxon>Rubellimicrobium</taxon>
    </lineage>
</organism>
<dbReference type="GO" id="GO:0004177">
    <property type="term" value="F:aminopeptidase activity"/>
    <property type="evidence" value="ECO:0007669"/>
    <property type="project" value="UniProtKB-KW"/>
</dbReference>
<feature type="region of interest" description="Disordered" evidence="1">
    <location>
        <begin position="188"/>
        <end position="212"/>
    </location>
</feature>
<dbReference type="InterPro" id="IPR042097">
    <property type="entry name" value="Aminopeptidase_N-like_N_sf"/>
</dbReference>
<keyword evidence="4" id="KW-1185">Reference proteome</keyword>
<dbReference type="PANTHER" id="PTHR46322:SF1">
    <property type="entry name" value="PUROMYCIN-SENSITIVE AMINOPEPTIDASE"/>
    <property type="match status" value="1"/>
</dbReference>